<feature type="compositionally biased region" description="Low complexity" evidence="6">
    <location>
        <begin position="150"/>
        <end position="164"/>
    </location>
</feature>
<evidence type="ECO:0000256" key="1">
    <source>
        <dbReference type="ARBA" id="ARBA00022723"/>
    </source>
</evidence>
<feature type="domain" description="Zn(2)-C6 fungal-type" evidence="7">
    <location>
        <begin position="29"/>
        <end position="59"/>
    </location>
</feature>
<sequence>MLISPSSNNGSGSGTSSGPGRRPIKLRAACTQCNIAKVKCSGERTGCERCQNLDLQCGYVESRVGKVPGVRARKRSVHQQAGLPRSNSQGNFPVQPAQMGGSAGGSSSSTLENSDPIQQWATDSNDRGSDLDSLDSASNMHMSRQQVHQLTSTSELAPSTSSSEFVMPEMEFDIDDLLRYPLEHAHYDVTPTATPAIVEQDARRRAELDSQCVLVCCQIASELESYMVADIKSLRIVLEIVRKGVKRLNDAVGLQQGSRNFRCMAMFGVIMYQIIELLESGCACFLDTTSGRKDSITVQIQGMLPGLALGGFGMDPEEQSSWRSHIVLKEIQHTSEVLQRIKRLMAVGESGQEQASSTPEDRERCFVDLEMRLKILSDRVSSP</sequence>
<feature type="region of interest" description="Disordered" evidence="6">
    <location>
        <begin position="70"/>
        <end position="164"/>
    </location>
</feature>
<dbReference type="PRINTS" id="PR00755">
    <property type="entry name" value="AFLATOXINBRP"/>
</dbReference>
<dbReference type="AlphaFoldDB" id="A0A1Y1ZWS5"/>
<dbReference type="InterPro" id="IPR001138">
    <property type="entry name" value="Zn2Cys6_DnaBD"/>
</dbReference>
<keyword evidence="5" id="KW-0539">Nucleus</keyword>
<dbReference type="SUPFAM" id="SSF57701">
    <property type="entry name" value="Zn2/Cys6 DNA-binding domain"/>
    <property type="match status" value="1"/>
</dbReference>
<dbReference type="PANTHER" id="PTHR31069">
    <property type="entry name" value="OLEATE-ACTIVATED TRANSCRIPTION FACTOR 1-RELATED"/>
    <property type="match status" value="1"/>
</dbReference>
<gene>
    <name evidence="8" type="ORF">BCR34DRAFT_585638</name>
</gene>
<evidence type="ECO:0000256" key="6">
    <source>
        <dbReference type="SAM" id="MobiDB-lite"/>
    </source>
</evidence>
<reference evidence="8 9" key="1">
    <citation type="submission" date="2016-07" db="EMBL/GenBank/DDBJ databases">
        <title>Pervasive Adenine N6-methylation of Active Genes in Fungi.</title>
        <authorList>
            <consortium name="DOE Joint Genome Institute"/>
            <person name="Mondo S.J."/>
            <person name="Dannebaum R.O."/>
            <person name="Kuo R.C."/>
            <person name="Labutti K."/>
            <person name="Haridas S."/>
            <person name="Kuo A."/>
            <person name="Salamov A."/>
            <person name="Ahrendt S.R."/>
            <person name="Lipzen A."/>
            <person name="Sullivan W."/>
            <person name="Andreopoulos W.B."/>
            <person name="Clum A."/>
            <person name="Lindquist E."/>
            <person name="Daum C."/>
            <person name="Ramamoorthy G.K."/>
            <person name="Gryganskyi A."/>
            <person name="Culley D."/>
            <person name="Magnuson J.K."/>
            <person name="James T.Y."/>
            <person name="O'Malley M.A."/>
            <person name="Stajich J.E."/>
            <person name="Spatafora J.W."/>
            <person name="Visel A."/>
            <person name="Grigoriev I.V."/>
        </authorList>
    </citation>
    <scope>NUCLEOTIDE SEQUENCE [LARGE SCALE GENOMIC DNA]</scope>
    <source>
        <strain evidence="8 9">CBS 115471</strain>
    </source>
</reference>
<dbReference type="PANTHER" id="PTHR31069:SF31">
    <property type="entry name" value="MONODICTYPHENONE CLUSTER TRANSCRIPTION FACTOR-RELATED"/>
    <property type="match status" value="1"/>
</dbReference>
<dbReference type="EMBL" id="MCFA01000031">
    <property type="protein sequence ID" value="ORY14668.1"/>
    <property type="molecule type" value="Genomic_DNA"/>
</dbReference>
<dbReference type="OrthoDB" id="2328572at2759"/>
<dbReference type="Proteomes" id="UP000193144">
    <property type="component" value="Unassembled WGS sequence"/>
</dbReference>
<dbReference type="GO" id="GO:0003677">
    <property type="term" value="F:DNA binding"/>
    <property type="evidence" value="ECO:0007669"/>
    <property type="project" value="UniProtKB-KW"/>
</dbReference>
<accession>A0A1Y1ZWS5</accession>
<feature type="compositionally biased region" description="Low complexity" evidence="6">
    <location>
        <begin position="1"/>
        <end position="10"/>
    </location>
</feature>
<keyword evidence="9" id="KW-1185">Reference proteome</keyword>
<keyword evidence="3" id="KW-0238">DNA-binding</keyword>
<name>A0A1Y1ZWS5_9PLEO</name>
<feature type="compositionally biased region" description="Polar residues" evidence="6">
    <location>
        <begin position="110"/>
        <end position="123"/>
    </location>
</feature>
<dbReference type="Pfam" id="PF00172">
    <property type="entry name" value="Zn_clus"/>
    <property type="match status" value="1"/>
</dbReference>
<feature type="region of interest" description="Disordered" evidence="6">
    <location>
        <begin position="1"/>
        <end position="22"/>
    </location>
</feature>
<evidence type="ECO:0000256" key="4">
    <source>
        <dbReference type="ARBA" id="ARBA00023163"/>
    </source>
</evidence>
<dbReference type="PROSITE" id="PS50048">
    <property type="entry name" value="ZN2_CY6_FUNGAL_2"/>
    <property type="match status" value="1"/>
</dbReference>
<evidence type="ECO:0000313" key="9">
    <source>
        <dbReference type="Proteomes" id="UP000193144"/>
    </source>
</evidence>
<dbReference type="CDD" id="cd00067">
    <property type="entry name" value="GAL4"/>
    <property type="match status" value="1"/>
</dbReference>
<dbReference type="InterPro" id="IPR050675">
    <property type="entry name" value="OAF3"/>
</dbReference>
<keyword evidence="4" id="KW-0804">Transcription</keyword>
<evidence type="ECO:0000313" key="8">
    <source>
        <dbReference type="EMBL" id="ORY14668.1"/>
    </source>
</evidence>
<protein>
    <recommendedName>
        <fullName evidence="7">Zn(2)-C6 fungal-type domain-containing protein</fullName>
    </recommendedName>
</protein>
<keyword evidence="2" id="KW-0805">Transcription regulation</keyword>
<dbReference type="Gene3D" id="4.10.240.10">
    <property type="entry name" value="Zn(2)-C6 fungal-type DNA-binding domain"/>
    <property type="match status" value="1"/>
</dbReference>
<evidence type="ECO:0000256" key="2">
    <source>
        <dbReference type="ARBA" id="ARBA00023015"/>
    </source>
</evidence>
<dbReference type="GO" id="GO:0000981">
    <property type="term" value="F:DNA-binding transcription factor activity, RNA polymerase II-specific"/>
    <property type="evidence" value="ECO:0007669"/>
    <property type="project" value="InterPro"/>
</dbReference>
<feature type="compositionally biased region" description="Polar residues" evidence="6">
    <location>
        <begin position="135"/>
        <end position="149"/>
    </location>
</feature>
<dbReference type="SMART" id="SM00066">
    <property type="entry name" value="GAL4"/>
    <property type="match status" value="1"/>
</dbReference>
<dbReference type="GO" id="GO:0008270">
    <property type="term" value="F:zinc ion binding"/>
    <property type="evidence" value="ECO:0007669"/>
    <property type="project" value="InterPro"/>
</dbReference>
<evidence type="ECO:0000256" key="3">
    <source>
        <dbReference type="ARBA" id="ARBA00023125"/>
    </source>
</evidence>
<proteinExistence type="predicted"/>
<evidence type="ECO:0000256" key="5">
    <source>
        <dbReference type="ARBA" id="ARBA00023242"/>
    </source>
</evidence>
<dbReference type="STRING" id="1231657.A0A1Y1ZWS5"/>
<organism evidence="8 9">
    <name type="scientific">Clohesyomyces aquaticus</name>
    <dbReference type="NCBI Taxonomy" id="1231657"/>
    <lineage>
        <taxon>Eukaryota</taxon>
        <taxon>Fungi</taxon>
        <taxon>Dikarya</taxon>
        <taxon>Ascomycota</taxon>
        <taxon>Pezizomycotina</taxon>
        <taxon>Dothideomycetes</taxon>
        <taxon>Pleosporomycetidae</taxon>
        <taxon>Pleosporales</taxon>
        <taxon>Lindgomycetaceae</taxon>
        <taxon>Clohesyomyces</taxon>
    </lineage>
</organism>
<keyword evidence="1" id="KW-0479">Metal-binding</keyword>
<evidence type="ECO:0000259" key="7">
    <source>
        <dbReference type="PROSITE" id="PS50048"/>
    </source>
</evidence>
<dbReference type="InterPro" id="IPR036864">
    <property type="entry name" value="Zn2-C6_fun-type_DNA-bd_sf"/>
</dbReference>
<comment type="caution">
    <text evidence="8">The sequence shown here is derived from an EMBL/GenBank/DDBJ whole genome shotgun (WGS) entry which is preliminary data.</text>
</comment>